<sequence>MGLLVTAARRARGVARLAISKDASSRYMSGLPPPYTPGDTRKGISVVGAGRMGMIRAEGIIANPGTRLVSVVDPDREKATALAESSNVPAFWSLEDALTDPSCDAVWIAGPTPFHLDCIRLAANAGKAVAVEKPVAGSVEEIVQAHAICRDNDVPLYCSFQRRTDRTYEQLAAAVRKGAVGAVRSVHAIFRDHPVPSIEFLKQGGDIFHDLAPHDCDFVCFSLGLGEPNEVYATARSFLPQLEEAGVKDSAHCLFTFPSGAVFTLEMTRCSAYGYDNRIEVMGEKGMLSLGNPPSSGLEFFDSTGCSTSPPEHSFPQRFREAYAMEVGAFEEVLRGNSEPLVTCHDSCRTTHMAERASVSASSDRPVAISFDGIMSGYAS</sequence>
<organism evidence="5 6">
    <name type="scientific">Ectocarpus siliculosus</name>
    <name type="common">Brown alga</name>
    <name type="synonym">Conferva siliculosa</name>
    <dbReference type="NCBI Taxonomy" id="2880"/>
    <lineage>
        <taxon>Eukaryota</taxon>
        <taxon>Sar</taxon>
        <taxon>Stramenopiles</taxon>
        <taxon>Ochrophyta</taxon>
        <taxon>PX clade</taxon>
        <taxon>Phaeophyceae</taxon>
        <taxon>Ectocarpales</taxon>
        <taxon>Ectocarpaceae</taxon>
        <taxon>Ectocarpus</taxon>
    </lineage>
</organism>
<protein>
    <submittedName>
        <fullName evidence="5">Uncharacterized protein</fullName>
    </submittedName>
</protein>
<reference evidence="5 6" key="1">
    <citation type="journal article" date="2010" name="Nature">
        <title>The Ectocarpus genome and the independent evolution of multicellularity in brown algae.</title>
        <authorList>
            <person name="Cock J.M."/>
            <person name="Sterck L."/>
            <person name="Rouze P."/>
            <person name="Scornet D."/>
            <person name="Allen A.E."/>
            <person name="Amoutzias G."/>
            <person name="Anthouard V."/>
            <person name="Artiguenave F."/>
            <person name="Aury J.M."/>
            <person name="Badger J.H."/>
            <person name="Beszteri B."/>
            <person name="Billiau K."/>
            <person name="Bonnet E."/>
            <person name="Bothwell J.H."/>
            <person name="Bowler C."/>
            <person name="Boyen C."/>
            <person name="Brownlee C."/>
            <person name="Carrano C.J."/>
            <person name="Charrier B."/>
            <person name="Cho G.Y."/>
            <person name="Coelho S.M."/>
            <person name="Collen J."/>
            <person name="Corre E."/>
            <person name="Da Silva C."/>
            <person name="Delage L."/>
            <person name="Delaroque N."/>
            <person name="Dittami S.M."/>
            <person name="Doulbeau S."/>
            <person name="Elias M."/>
            <person name="Farnham G."/>
            <person name="Gachon C.M."/>
            <person name="Gschloessl B."/>
            <person name="Heesch S."/>
            <person name="Jabbari K."/>
            <person name="Jubin C."/>
            <person name="Kawai H."/>
            <person name="Kimura K."/>
            <person name="Kloareg B."/>
            <person name="Kupper F.C."/>
            <person name="Lang D."/>
            <person name="Le Bail A."/>
            <person name="Leblanc C."/>
            <person name="Lerouge P."/>
            <person name="Lohr M."/>
            <person name="Lopez P.J."/>
            <person name="Martens C."/>
            <person name="Maumus F."/>
            <person name="Michel G."/>
            <person name="Miranda-Saavedra D."/>
            <person name="Morales J."/>
            <person name="Moreau H."/>
            <person name="Motomura T."/>
            <person name="Nagasato C."/>
            <person name="Napoli C.A."/>
            <person name="Nelson D.R."/>
            <person name="Nyvall-Collen P."/>
            <person name="Peters A.F."/>
            <person name="Pommier C."/>
            <person name="Potin P."/>
            <person name="Poulain J."/>
            <person name="Quesneville H."/>
            <person name="Read B."/>
            <person name="Rensing S.A."/>
            <person name="Ritter A."/>
            <person name="Rousvoal S."/>
            <person name="Samanta M."/>
            <person name="Samson G."/>
            <person name="Schroeder D.C."/>
            <person name="Segurens B."/>
            <person name="Strittmatter M."/>
            <person name="Tonon T."/>
            <person name="Tregear J.W."/>
            <person name="Valentin K."/>
            <person name="von Dassow P."/>
            <person name="Yamagishi T."/>
            <person name="Van de Peer Y."/>
            <person name="Wincker P."/>
        </authorList>
    </citation>
    <scope>NUCLEOTIDE SEQUENCE [LARGE SCALE GENOMIC DNA]</scope>
    <source>
        <strain evidence="6">Ec32 / CCAP1310/4</strain>
    </source>
</reference>
<dbReference type="GO" id="GO:0006740">
    <property type="term" value="P:NADPH regeneration"/>
    <property type="evidence" value="ECO:0007669"/>
    <property type="project" value="TreeGrafter"/>
</dbReference>
<dbReference type="GO" id="GO:0016491">
    <property type="term" value="F:oxidoreductase activity"/>
    <property type="evidence" value="ECO:0007669"/>
    <property type="project" value="UniProtKB-KW"/>
</dbReference>
<dbReference type="Pfam" id="PF01408">
    <property type="entry name" value="GFO_IDH_MocA"/>
    <property type="match status" value="1"/>
</dbReference>
<dbReference type="AlphaFoldDB" id="D8LEH2"/>
<evidence type="ECO:0000313" key="6">
    <source>
        <dbReference type="Proteomes" id="UP000002630"/>
    </source>
</evidence>
<dbReference type="Proteomes" id="UP000002630">
    <property type="component" value="Linkage Group LG11"/>
</dbReference>
<evidence type="ECO:0000256" key="1">
    <source>
        <dbReference type="ARBA" id="ARBA00010928"/>
    </source>
</evidence>
<evidence type="ECO:0000259" key="3">
    <source>
        <dbReference type="Pfam" id="PF01408"/>
    </source>
</evidence>
<evidence type="ECO:0000313" key="5">
    <source>
        <dbReference type="EMBL" id="CBN80215.1"/>
    </source>
</evidence>
<dbReference type="eggNOG" id="KOG2741">
    <property type="taxonomic scope" value="Eukaryota"/>
</dbReference>
<gene>
    <name evidence="5" type="ORF">Esi_0131_0028</name>
</gene>
<evidence type="ECO:0000259" key="4">
    <source>
        <dbReference type="Pfam" id="PF22725"/>
    </source>
</evidence>
<dbReference type="SUPFAM" id="SSF55347">
    <property type="entry name" value="Glyceraldehyde-3-phosphate dehydrogenase-like, C-terminal domain"/>
    <property type="match status" value="1"/>
</dbReference>
<dbReference type="PANTHER" id="PTHR42840">
    <property type="entry name" value="NAD(P)-BINDING ROSSMANN-FOLD SUPERFAMILY PROTEIN-RELATED"/>
    <property type="match status" value="1"/>
</dbReference>
<dbReference type="Gene3D" id="3.30.360.10">
    <property type="entry name" value="Dihydrodipicolinate Reductase, domain 2"/>
    <property type="match status" value="1"/>
</dbReference>
<dbReference type="GO" id="GO:0000166">
    <property type="term" value="F:nucleotide binding"/>
    <property type="evidence" value="ECO:0007669"/>
    <property type="project" value="InterPro"/>
</dbReference>
<dbReference type="OrthoDB" id="64915at2759"/>
<accession>D8LEH2</accession>
<comment type="similarity">
    <text evidence="1">Belongs to the Gfo/Idh/MocA family.</text>
</comment>
<dbReference type="STRING" id="2880.D8LEH2"/>
<evidence type="ECO:0000256" key="2">
    <source>
        <dbReference type="ARBA" id="ARBA00023002"/>
    </source>
</evidence>
<dbReference type="InParanoid" id="D8LEH2"/>
<feature type="domain" description="Gfo/Idh/MocA-like oxidoreductase N-terminal" evidence="3">
    <location>
        <begin position="44"/>
        <end position="156"/>
    </location>
</feature>
<dbReference type="InterPro" id="IPR000683">
    <property type="entry name" value="Gfo/Idh/MocA-like_OxRdtase_N"/>
</dbReference>
<dbReference type="OMA" id="FRDHPCP"/>
<dbReference type="SUPFAM" id="SSF51735">
    <property type="entry name" value="NAD(P)-binding Rossmann-fold domains"/>
    <property type="match status" value="1"/>
</dbReference>
<dbReference type="InterPro" id="IPR036291">
    <property type="entry name" value="NAD(P)-bd_dom_sf"/>
</dbReference>
<keyword evidence="6" id="KW-1185">Reference proteome</keyword>
<feature type="domain" description="GFO/IDH/MocA-like oxidoreductase" evidence="4">
    <location>
        <begin position="168"/>
        <end position="288"/>
    </location>
</feature>
<keyword evidence="2" id="KW-0560">Oxidoreductase</keyword>
<dbReference type="GO" id="GO:0005737">
    <property type="term" value="C:cytoplasm"/>
    <property type="evidence" value="ECO:0007669"/>
    <property type="project" value="TreeGrafter"/>
</dbReference>
<dbReference type="EMBL" id="FN647946">
    <property type="protein sequence ID" value="CBN80215.1"/>
    <property type="molecule type" value="Genomic_DNA"/>
</dbReference>
<dbReference type="InterPro" id="IPR055170">
    <property type="entry name" value="GFO_IDH_MocA-like_dom"/>
</dbReference>
<name>D8LEH2_ECTSI</name>
<proteinExistence type="inferred from homology"/>
<dbReference type="PANTHER" id="PTHR42840:SF3">
    <property type="entry name" value="BINDING ROSSMANN FOLD OXIDOREDUCTASE, PUTATIVE (AFU_ORTHOLOGUE AFUA_2G10240)-RELATED"/>
    <property type="match status" value="1"/>
</dbReference>
<dbReference type="Pfam" id="PF22725">
    <property type="entry name" value="GFO_IDH_MocA_C3"/>
    <property type="match status" value="1"/>
</dbReference>
<dbReference type="EMBL" id="FN649736">
    <property type="protein sequence ID" value="CBN80215.1"/>
    <property type="molecule type" value="Genomic_DNA"/>
</dbReference>
<dbReference type="Gene3D" id="3.40.50.720">
    <property type="entry name" value="NAD(P)-binding Rossmann-like Domain"/>
    <property type="match status" value="1"/>
</dbReference>